<feature type="active site" description="Cysteine sulfenic acid (-SOH) intermediate" evidence="10">
    <location>
        <position position="149"/>
    </location>
</feature>
<dbReference type="Gene3D" id="3.40.30.10">
    <property type="entry name" value="Glutaredoxin"/>
    <property type="match status" value="1"/>
</dbReference>
<accession>A0A1Y2ICL6</accession>
<dbReference type="CDD" id="cd03013">
    <property type="entry name" value="PRX5_like"/>
    <property type="match status" value="1"/>
</dbReference>
<keyword evidence="5 11" id="KW-0676">Redox-active center</keyword>
<sequence>MYGAILAKRAPTKALGASRVLGLSRSSGASGCRLLTTFPGHMTAPCYKAASPGPAHAAATRYRTSTPTITARTSPASARTYASNATMSASDVKVKVGDTIPQGTFTYIPYTPELENHSACGIPVKLNTDEWKGKKVVLVSVPGAFTPTCHANHVPPFLEKYDEFKKKGVDVIAIVAANDAFVLSGWARFLGLKDKILALSDPNARWSAQLGLAQDLSALDFGTRTKRYALVIDDLQVKYVGVEPERGVTVSGADAILAAL</sequence>
<dbReference type="Proteomes" id="UP000193067">
    <property type="component" value="Unassembled WGS sequence"/>
</dbReference>
<dbReference type="PANTHER" id="PTHR10430">
    <property type="entry name" value="PEROXIREDOXIN"/>
    <property type="match status" value="1"/>
</dbReference>
<evidence type="ECO:0000256" key="6">
    <source>
        <dbReference type="ARBA" id="ARBA00063543"/>
    </source>
</evidence>
<dbReference type="InterPro" id="IPR013766">
    <property type="entry name" value="Thioredoxin_domain"/>
</dbReference>
<evidence type="ECO:0000256" key="10">
    <source>
        <dbReference type="PIRSR" id="PIRSR637944-1"/>
    </source>
</evidence>
<dbReference type="InterPro" id="IPR013740">
    <property type="entry name" value="Redoxin"/>
</dbReference>
<dbReference type="OrthoDB" id="195498at2759"/>
<dbReference type="Pfam" id="PF08534">
    <property type="entry name" value="Redoxin"/>
    <property type="match status" value="1"/>
</dbReference>
<organism evidence="13 14">
    <name type="scientific">Trametes coccinea (strain BRFM310)</name>
    <name type="common">Pycnoporus coccineus</name>
    <dbReference type="NCBI Taxonomy" id="1353009"/>
    <lineage>
        <taxon>Eukaryota</taxon>
        <taxon>Fungi</taxon>
        <taxon>Dikarya</taxon>
        <taxon>Basidiomycota</taxon>
        <taxon>Agaricomycotina</taxon>
        <taxon>Agaricomycetes</taxon>
        <taxon>Polyporales</taxon>
        <taxon>Polyporaceae</taxon>
        <taxon>Trametes</taxon>
    </lineage>
</organism>
<gene>
    <name evidence="13" type="ORF">PYCCODRAFT_1438852</name>
</gene>
<dbReference type="GO" id="GO:0042744">
    <property type="term" value="P:hydrogen peroxide catabolic process"/>
    <property type="evidence" value="ECO:0007669"/>
    <property type="project" value="TreeGrafter"/>
</dbReference>
<dbReference type="GO" id="GO:0008379">
    <property type="term" value="F:thioredoxin peroxidase activity"/>
    <property type="evidence" value="ECO:0007669"/>
    <property type="project" value="InterPro"/>
</dbReference>
<dbReference type="PANTHER" id="PTHR10430:SF16">
    <property type="entry name" value="PEROXIREDOXIN-5, MITOCHONDRIAL"/>
    <property type="match status" value="1"/>
</dbReference>
<comment type="similarity">
    <text evidence="1 11">Belongs to the peroxiredoxin family. Prx5 subfamily.</text>
</comment>
<dbReference type="GO" id="GO:0034599">
    <property type="term" value="P:cellular response to oxidative stress"/>
    <property type="evidence" value="ECO:0007669"/>
    <property type="project" value="InterPro"/>
</dbReference>
<name>A0A1Y2ICL6_TRAC3</name>
<evidence type="ECO:0000256" key="9">
    <source>
        <dbReference type="ARBA" id="ARBA00079296"/>
    </source>
</evidence>
<protein>
    <recommendedName>
        <fullName evidence="7">Putative peroxiredoxin</fullName>
    </recommendedName>
    <alternativeName>
        <fullName evidence="8">Thioredoxin reductase</fullName>
    </alternativeName>
    <alternativeName>
        <fullName evidence="9">Thioredoxin-dependent peroxiredoxin</fullName>
    </alternativeName>
</protein>
<evidence type="ECO:0000256" key="1">
    <source>
        <dbReference type="ARBA" id="ARBA00010505"/>
    </source>
</evidence>
<dbReference type="PROSITE" id="PS51352">
    <property type="entry name" value="THIOREDOXIN_2"/>
    <property type="match status" value="1"/>
</dbReference>
<comment type="subunit">
    <text evidence="6">Homodimer; disulfide-linked, upon oxidation.</text>
</comment>
<keyword evidence="3 11" id="KW-0049">Antioxidant</keyword>
<evidence type="ECO:0000256" key="3">
    <source>
        <dbReference type="ARBA" id="ARBA00022862"/>
    </source>
</evidence>
<evidence type="ECO:0000256" key="8">
    <source>
        <dbReference type="ARBA" id="ARBA00076301"/>
    </source>
</evidence>
<evidence type="ECO:0000313" key="14">
    <source>
        <dbReference type="Proteomes" id="UP000193067"/>
    </source>
</evidence>
<dbReference type="AlphaFoldDB" id="A0A1Y2ICL6"/>
<evidence type="ECO:0000256" key="11">
    <source>
        <dbReference type="RuleBase" id="RU366011"/>
    </source>
</evidence>
<keyword evidence="14" id="KW-1185">Reference proteome</keyword>
<keyword evidence="2 11" id="KW-0575">Peroxidase</keyword>
<dbReference type="InterPro" id="IPR036249">
    <property type="entry name" value="Thioredoxin-like_sf"/>
</dbReference>
<evidence type="ECO:0000313" key="13">
    <source>
        <dbReference type="EMBL" id="OSC98868.1"/>
    </source>
</evidence>
<dbReference type="EMBL" id="KZ084133">
    <property type="protein sequence ID" value="OSC98868.1"/>
    <property type="molecule type" value="Genomic_DNA"/>
</dbReference>
<evidence type="ECO:0000256" key="2">
    <source>
        <dbReference type="ARBA" id="ARBA00022559"/>
    </source>
</evidence>
<evidence type="ECO:0000256" key="5">
    <source>
        <dbReference type="ARBA" id="ARBA00023284"/>
    </source>
</evidence>
<evidence type="ECO:0000256" key="4">
    <source>
        <dbReference type="ARBA" id="ARBA00023002"/>
    </source>
</evidence>
<reference evidence="13 14" key="1">
    <citation type="journal article" date="2015" name="Biotechnol. Biofuels">
        <title>Enhanced degradation of softwood versus hardwood by the white-rot fungus Pycnoporus coccineus.</title>
        <authorList>
            <person name="Couturier M."/>
            <person name="Navarro D."/>
            <person name="Chevret D."/>
            <person name="Henrissat B."/>
            <person name="Piumi F."/>
            <person name="Ruiz-Duenas F.J."/>
            <person name="Martinez A.T."/>
            <person name="Grigoriev I.V."/>
            <person name="Riley R."/>
            <person name="Lipzen A."/>
            <person name="Berrin J.G."/>
            <person name="Master E.R."/>
            <person name="Rosso M.N."/>
        </authorList>
    </citation>
    <scope>NUCLEOTIDE SEQUENCE [LARGE SCALE GENOMIC DNA]</scope>
    <source>
        <strain evidence="13 14">BRFM310</strain>
    </source>
</reference>
<dbReference type="STRING" id="1353009.A0A1Y2ICL6"/>
<dbReference type="GO" id="GO:0005777">
    <property type="term" value="C:peroxisome"/>
    <property type="evidence" value="ECO:0007669"/>
    <property type="project" value="TreeGrafter"/>
</dbReference>
<comment type="function">
    <text evidence="11">Thiol-specific peroxidase that catalyzes the reduction of hydrogen peroxide and organic hydroperoxides to water and alcohols, respectively. Plays a role in cell protection against oxidative stress by detoxifying peroxides.</text>
</comment>
<dbReference type="InterPro" id="IPR037944">
    <property type="entry name" value="PRX5-like"/>
</dbReference>
<keyword evidence="4 11" id="KW-0560">Oxidoreductase</keyword>
<dbReference type="GO" id="GO:0045454">
    <property type="term" value="P:cell redox homeostasis"/>
    <property type="evidence" value="ECO:0007669"/>
    <property type="project" value="TreeGrafter"/>
</dbReference>
<feature type="domain" description="Thioredoxin" evidence="12">
    <location>
        <begin position="94"/>
        <end position="260"/>
    </location>
</feature>
<proteinExistence type="inferred from homology"/>
<evidence type="ECO:0000259" key="12">
    <source>
        <dbReference type="PROSITE" id="PS51352"/>
    </source>
</evidence>
<dbReference type="SUPFAM" id="SSF52833">
    <property type="entry name" value="Thioredoxin-like"/>
    <property type="match status" value="1"/>
</dbReference>
<evidence type="ECO:0000256" key="7">
    <source>
        <dbReference type="ARBA" id="ARBA00074156"/>
    </source>
</evidence>
<dbReference type="FunFam" id="3.40.30.10:FF:000020">
    <property type="entry name" value="Peroxiredoxin"/>
    <property type="match status" value="1"/>
</dbReference>
<dbReference type="GO" id="GO:0005739">
    <property type="term" value="C:mitochondrion"/>
    <property type="evidence" value="ECO:0007669"/>
    <property type="project" value="TreeGrafter"/>
</dbReference>